<reference evidence="1" key="1">
    <citation type="submission" date="2016-10" db="EMBL/GenBank/DDBJ databases">
        <authorList>
            <person name="de Groot N.N."/>
        </authorList>
    </citation>
    <scope>NUCLEOTIDE SEQUENCE</scope>
</reference>
<dbReference type="AlphaFoldDB" id="A0A1W1BET7"/>
<sequence>MKSDTIALKVSLAFYDTMKTLEGIFEKKSIVTRLNGHQLQYQKKSVSYVRSSAQIQLSEYAYITITQYKTHSNSGIYHTFIELHGLKQYNTNGTLIPLDIESNLEELISALQPTLWRIEMPYDTLTPFDEVSPYFENYFKPYATTYESDSKKSTTSTKYQLYCKTSKDDLEIKITRLEMKRDYSRKRTPIVLTTIKELKEIEEELYTMTKEEFAKYCPNVYTPLTPPHHTANTTVHLPIQNTLNEVESINILHEEVEGISHTTDEVQIHTAKGAITYKDNTLTFSPSLMPVALKLLEKLPTVKEMVENST</sequence>
<organism evidence="1">
    <name type="scientific">hydrothermal vent metagenome</name>
    <dbReference type="NCBI Taxonomy" id="652676"/>
    <lineage>
        <taxon>unclassified sequences</taxon>
        <taxon>metagenomes</taxon>
        <taxon>ecological metagenomes</taxon>
    </lineage>
</organism>
<proteinExistence type="predicted"/>
<accession>A0A1W1BET7</accession>
<gene>
    <name evidence="1" type="ORF">MNB_SV-3-915</name>
</gene>
<protein>
    <submittedName>
        <fullName evidence="1">Uncharacterized protein</fullName>
    </submittedName>
</protein>
<dbReference type="EMBL" id="FPHI01000004">
    <property type="protein sequence ID" value="SFV52023.1"/>
    <property type="molecule type" value="Genomic_DNA"/>
</dbReference>
<evidence type="ECO:0000313" key="1">
    <source>
        <dbReference type="EMBL" id="SFV52023.1"/>
    </source>
</evidence>
<name>A0A1W1BET7_9ZZZZ</name>